<keyword evidence="3 7" id="KW-0699">rRNA-binding</keyword>
<gene>
    <name evidence="7" type="primary">rpsG</name>
    <name evidence="10" type="ORF">SAMN02910451_02099</name>
</gene>
<evidence type="ECO:0000256" key="3">
    <source>
        <dbReference type="ARBA" id="ARBA00022730"/>
    </source>
</evidence>
<evidence type="ECO:0000256" key="7">
    <source>
        <dbReference type="HAMAP-Rule" id="MF_00480"/>
    </source>
</evidence>
<feature type="domain" description="Small ribosomal subunit protein uS7" evidence="9">
    <location>
        <begin position="2"/>
        <end position="149"/>
    </location>
</feature>
<evidence type="ECO:0000313" key="10">
    <source>
        <dbReference type="EMBL" id="SCY30800.1"/>
    </source>
</evidence>
<dbReference type="InterPro" id="IPR005717">
    <property type="entry name" value="Ribosomal_uS7_bac/org-type"/>
</dbReference>
<dbReference type="InterPro" id="IPR000235">
    <property type="entry name" value="Ribosomal_uS7"/>
</dbReference>
<dbReference type="InterPro" id="IPR020606">
    <property type="entry name" value="Ribosomal_uS7_CS"/>
</dbReference>
<dbReference type="NCBIfam" id="TIGR01029">
    <property type="entry name" value="rpsG_bact"/>
    <property type="match status" value="1"/>
</dbReference>
<dbReference type="GO" id="GO:0000049">
    <property type="term" value="F:tRNA binding"/>
    <property type="evidence" value="ECO:0007669"/>
    <property type="project" value="UniProtKB-UniRule"/>
</dbReference>
<keyword evidence="2 7" id="KW-0820">tRNA-binding</keyword>
<dbReference type="EMBL" id="FMUR01000012">
    <property type="protein sequence ID" value="SCY30800.1"/>
    <property type="molecule type" value="Genomic_DNA"/>
</dbReference>
<dbReference type="PIRSF" id="PIRSF002122">
    <property type="entry name" value="RPS7p_RPS7a_RPS5e_RPS7o"/>
    <property type="match status" value="1"/>
</dbReference>
<keyword evidence="6 7" id="KW-0687">Ribonucleoprotein</keyword>
<organism evidence="10 11">
    <name type="scientific">Butyrivibrio hungatei</name>
    <dbReference type="NCBI Taxonomy" id="185008"/>
    <lineage>
        <taxon>Bacteria</taxon>
        <taxon>Bacillati</taxon>
        <taxon>Bacillota</taxon>
        <taxon>Clostridia</taxon>
        <taxon>Lachnospirales</taxon>
        <taxon>Lachnospiraceae</taxon>
        <taxon>Butyrivibrio</taxon>
    </lineage>
</organism>
<dbReference type="PROSITE" id="PS00052">
    <property type="entry name" value="RIBOSOMAL_S7"/>
    <property type="match status" value="1"/>
</dbReference>
<evidence type="ECO:0000256" key="4">
    <source>
        <dbReference type="ARBA" id="ARBA00022884"/>
    </source>
</evidence>
<evidence type="ECO:0000256" key="2">
    <source>
        <dbReference type="ARBA" id="ARBA00022555"/>
    </source>
</evidence>
<dbReference type="RefSeq" id="WP_026515646.1">
    <property type="nucleotide sequence ID" value="NZ_FMUR01000012.1"/>
</dbReference>
<dbReference type="GO" id="GO:0015935">
    <property type="term" value="C:small ribosomal subunit"/>
    <property type="evidence" value="ECO:0007669"/>
    <property type="project" value="InterPro"/>
</dbReference>
<comment type="similarity">
    <text evidence="1 7 8">Belongs to the universal ribosomal protein uS7 family.</text>
</comment>
<dbReference type="AlphaFoldDB" id="A0A1G5EVX7"/>
<evidence type="ECO:0000313" key="11">
    <source>
        <dbReference type="Proteomes" id="UP000183047"/>
    </source>
</evidence>
<dbReference type="SUPFAM" id="SSF47973">
    <property type="entry name" value="Ribosomal protein S7"/>
    <property type="match status" value="1"/>
</dbReference>
<dbReference type="Gene3D" id="1.10.455.10">
    <property type="entry name" value="Ribosomal protein S7 domain"/>
    <property type="match status" value="1"/>
</dbReference>
<reference evidence="11" key="1">
    <citation type="submission" date="2016-10" db="EMBL/GenBank/DDBJ databases">
        <authorList>
            <person name="Varghese N."/>
            <person name="Submissions S."/>
        </authorList>
    </citation>
    <scope>NUCLEOTIDE SEQUENCE [LARGE SCALE GENOMIC DNA]</scope>
    <source>
        <strain evidence="11">XBD2006</strain>
    </source>
</reference>
<dbReference type="PANTHER" id="PTHR11205">
    <property type="entry name" value="RIBOSOMAL PROTEIN S7"/>
    <property type="match status" value="1"/>
</dbReference>
<comment type="function">
    <text evidence="7">One of the primary rRNA binding proteins, it binds directly to 16S rRNA where it nucleates assembly of the head domain of the 30S subunit. Is located at the subunit interface close to the decoding center, probably blocks exit of the E-site tRNA.</text>
</comment>
<dbReference type="InterPro" id="IPR036823">
    <property type="entry name" value="Ribosomal_uS7_dom_sf"/>
</dbReference>
<dbReference type="InterPro" id="IPR023798">
    <property type="entry name" value="Ribosomal_uS7_dom"/>
</dbReference>
<dbReference type="HAMAP" id="MF_00480_B">
    <property type="entry name" value="Ribosomal_uS7_B"/>
    <property type="match status" value="1"/>
</dbReference>
<evidence type="ECO:0000256" key="6">
    <source>
        <dbReference type="ARBA" id="ARBA00023274"/>
    </source>
</evidence>
<evidence type="ECO:0000256" key="5">
    <source>
        <dbReference type="ARBA" id="ARBA00022980"/>
    </source>
</evidence>
<dbReference type="Pfam" id="PF00177">
    <property type="entry name" value="Ribosomal_S7"/>
    <property type="match status" value="1"/>
</dbReference>
<protein>
    <recommendedName>
        <fullName evidence="7">Small ribosomal subunit protein uS7</fullName>
    </recommendedName>
</protein>
<dbReference type="CDD" id="cd14869">
    <property type="entry name" value="uS7_Bacteria"/>
    <property type="match status" value="1"/>
</dbReference>
<dbReference type="Proteomes" id="UP000183047">
    <property type="component" value="Unassembled WGS sequence"/>
</dbReference>
<dbReference type="GO" id="GO:0019843">
    <property type="term" value="F:rRNA binding"/>
    <property type="evidence" value="ECO:0007669"/>
    <property type="project" value="UniProtKB-UniRule"/>
</dbReference>
<dbReference type="FunFam" id="1.10.455.10:FF:000001">
    <property type="entry name" value="30S ribosomal protein S7"/>
    <property type="match status" value="1"/>
</dbReference>
<name>A0A1G5EVX7_9FIRM</name>
<evidence type="ECO:0000256" key="8">
    <source>
        <dbReference type="RuleBase" id="RU003619"/>
    </source>
</evidence>
<dbReference type="GO" id="GO:0003735">
    <property type="term" value="F:structural constituent of ribosome"/>
    <property type="evidence" value="ECO:0007669"/>
    <property type="project" value="InterPro"/>
</dbReference>
<evidence type="ECO:0000259" key="9">
    <source>
        <dbReference type="Pfam" id="PF00177"/>
    </source>
</evidence>
<comment type="subunit">
    <text evidence="7">Part of the 30S ribosomal subunit. Contacts proteins S9 and S11.</text>
</comment>
<dbReference type="STRING" id="185008.bhn_I0607"/>
<sequence>MPRKGHIVKRDVLADPLYDNKVVTKLVNQVMLDGKKGVAQKIVYGAFAQVEEKGGKPALEIFEGAMNNIMPALEVKARRIGGATYQVPIEVRPDRRQALALRWLVTFSRARGEKTMVDRLASEIMDAYNNTGAAVKRKEDMHKMAEANKAFSHYRF</sequence>
<accession>A0A1G5EVX7</accession>
<keyword evidence="5 7" id="KW-0689">Ribosomal protein</keyword>
<proteinExistence type="inferred from homology"/>
<evidence type="ECO:0000256" key="1">
    <source>
        <dbReference type="ARBA" id="ARBA00007151"/>
    </source>
</evidence>
<keyword evidence="11" id="KW-1185">Reference proteome</keyword>
<keyword evidence="4 7" id="KW-0694">RNA-binding</keyword>
<dbReference type="GO" id="GO:0006412">
    <property type="term" value="P:translation"/>
    <property type="evidence" value="ECO:0007669"/>
    <property type="project" value="UniProtKB-UniRule"/>
</dbReference>